<keyword evidence="1" id="KW-0732">Signal</keyword>
<dbReference type="GO" id="GO:0008305">
    <property type="term" value="C:integrin complex"/>
    <property type="evidence" value="ECO:0007669"/>
    <property type="project" value="InterPro"/>
</dbReference>
<evidence type="ECO:0000313" key="3">
    <source>
        <dbReference type="EMBL" id="BDU76519.1"/>
    </source>
</evidence>
<dbReference type="Gene3D" id="2.130.10.130">
    <property type="entry name" value="Integrin alpha, N-terminal"/>
    <property type="match status" value="3"/>
</dbReference>
<dbReference type="InterPro" id="IPR028994">
    <property type="entry name" value="Integrin_alpha_N"/>
</dbReference>
<dbReference type="Proteomes" id="UP001228113">
    <property type="component" value="Chromosome"/>
</dbReference>
<keyword evidence="4" id="KW-1185">Reference proteome</keyword>
<dbReference type="Pfam" id="PF01839">
    <property type="entry name" value="FG-GAP"/>
    <property type="match status" value="2"/>
</dbReference>
<dbReference type="PRINTS" id="PR01185">
    <property type="entry name" value="INTEGRINA"/>
</dbReference>
<dbReference type="Pfam" id="PF13517">
    <property type="entry name" value="FG-GAP_3"/>
    <property type="match status" value="2"/>
</dbReference>
<dbReference type="SUPFAM" id="SSF69318">
    <property type="entry name" value="Integrin alpha N-terminal domain"/>
    <property type="match status" value="1"/>
</dbReference>
<evidence type="ECO:0000313" key="4">
    <source>
        <dbReference type="Proteomes" id="UP001228113"/>
    </source>
</evidence>
<dbReference type="InterPro" id="IPR000413">
    <property type="entry name" value="Integrin_alpha"/>
</dbReference>
<reference evidence="3" key="1">
    <citation type="journal article" date="2023" name="Int. J. Syst. Evol. Microbiol.">
        <title>Mesoterricola silvestris gen. nov., sp. nov., Mesoterricola sediminis sp. nov., Geothrix oryzae sp. nov., Geothrix edaphica sp. nov., Geothrix rubra sp. nov., and Geothrix limicola sp. nov., six novel members of Acidobacteriota isolated from soils.</title>
        <authorList>
            <person name="Itoh H."/>
            <person name="Sugisawa Y."/>
            <person name="Mise K."/>
            <person name="Xu Z."/>
            <person name="Kuniyasu M."/>
            <person name="Ushijima N."/>
            <person name="Kawano K."/>
            <person name="Kobayashi E."/>
            <person name="Shiratori Y."/>
            <person name="Masuda Y."/>
            <person name="Senoo K."/>
        </authorList>
    </citation>
    <scope>NUCLEOTIDE SEQUENCE</scope>
    <source>
        <strain evidence="3">W786</strain>
    </source>
</reference>
<keyword evidence="2" id="KW-0325">Glycoprotein</keyword>
<accession>A0AA48KBW1</accession>
<evidence type="ECO:0000256" key="2">
    <source>
        <dbReference type="ARBA" id="ARBA00023180"/>
    </source>
</evidence>
<dbReference type="InterPro" id="IPR013517">
    <property type="entry name" value="FG-GAP"/>
</dbReference>
<dbReference type="EMBL" id="AP027081">
    <property type="protein sequence ID" value="BDU76519.1"/>
    <property type="molecule type" value="Genomic_DNA"/>
</dbReference>
<evidence type="ECO:0008006" key="5">
    <source>
        <dbReference type="Google" id="ProtNLM"/>
    </source>
</evidence>
<evidence type="ECO:0000256" key="1">
    <source>
        <dbReference type="ARBA" id="ARBA00022729"/>
    </source>
</evidence>
<dbReference type="PANTHER" id="PTHR44103:SF1">
    <property type="entry name" value="PROPROTEIN CONVERTASE P"/>
    <property type="match status" value="1"/>
</dbReference>
<sequence>MAFPSLFPKRSLLVPGLGLLLLGCGGEDRVTVAGPYPVTSVAVADLDGDGRLDLVATLHGEGAPATQGWVTVRRQDPSAPGTYLEPELWAGGANPGRVVAAPLTAGGLPGLVILSVQTGYPASDTGAALVRFPDPAAPGGFLAPVALPLGGRTPRDAAVGDLTGDGRPDVVVAADGAATLLLFPQDAAGGTFGAPLALAVAGTPTAVAVADLDGDGLLDIAAATANDTVSILLQDAAHPGSFLPRVDLPAGSHPVALKVADLDKDGRPDLVVADEGTSAAQGVTVLLQAKAPAAAGTFLPPVGYAVGDAFAASVDAADLDGDGYPDLAVACAGVPGNPGSVAVLIQDQAHPGTFKAPVNYPGLQGPGSVALADVDGDGLRDLVIGDGYLYVRKQIAGQPGTFGLPLRYRQ</sequence>
<protein>
    <recommendedName>
        <fullName evidence="5">VCBS repeat-containing protein</fullName>
    </recommendedName>
</protein>
<proteinExistence type="predicted"/>
<dbReference type="GO" id="GO:0007155">
    <property type="term" value="P:cell adhesion"/>
    <property type="evidence" value="ECO:0007669"/>
    <property type="project" value="InterPro"/>
</dbReference>
<dbReference type="PANTHER" id="PTHR44103">
    <property type="entry name" value="PROPROTEIN CONVERTASE P"/>
    <property type="match status" value="1"/>
</dbReference>
<dbReference type="RefSeq" id="WP_243347114.1">
    <property type="nucleotide sequence ID" value="NZ_AP027081.1"/>
</dbReference>
<dbReference type="KEGG" id="msea:METESE_14770"/>
<organism evidence="3 4">
    <name type="scientific">Mesoterricola sediminis</name>
    <dbReference type="NCBI Taxonomy" id="2927980"/>
    <lineage>
        <taxon>Bacteria</taxon>
        <taxon>Pseudomonadati</taxon>
        <taxon>Acidobacteriota</taxon>
        <taxon>Holophagae</taxon>
        <taxon>Holophagales</taxon>
        <taxon>Holophagaceae</taxon>
        <taxon>Mesoterricola</taxon>
    </lineage>
</organism>
<name>A0AA48KBW1_9BACT</name>
<gene>
    <name evidence="3" type="ORF">METESE_14770</name>
</gene>
<dbReference type="AlphaFoldDB" id="A0AA48KBW1"/>